<dbReference type="PANTHER" id="PTHR15228">
    <property type="entry name" value="SPERMATHECAL PHYSIOLOGY VARIANT"/>
    <property type="match status" value="1"/>
</dbReference>
<feature type="compositionally biased region" description="Polar residues" evidence="2">
    <location>
        <begin position="456"/>
        <end position="484"/>
    </location>
</feature>
<feature type="compositionally biased region" description="Low complexity" evidence="2">
    <location>
        <begin position="571"/>
        <end position="589"/>
    </location>
</feature>
<reference evidence="4 5" key="1">
    <citation type="submission" date="2024-01" db="EMBL/GenBank/DDBJ databases">
        <authorList>
            <person name="Allen C."/>
            <person name="Tagirdzhanova G."/>
        </authorList>
    </citation>
    <scope>NUCLEOTIDE SEQUENCE [LARGE SCALE GENOMIC DNA]</scope>
    <source>
        <strain evidence="4 5">CBS 119000</strain>
    </source>
</reference>
<feature type="compositionally biased region" description="Low complexity" evidence="2">
    <location>
        <begin position="727"/>
        <end position="736"/>
    </location>
</feature>
<accession>A0ABP0E1I7</accession>
<organism evidence="4 5">
    <name type="scientific">Sporothrix epigloea</name>
    <dbReference type="NCBI Taxonomy" id="1892477"/>
    <lineage>
        <taxon>Eukaryota</taxon>
        <taxon>Fungi</taxon>
        <taxon>Dikarya</taxon>
        <taxon>Ascomycota</taxon>
        <taxon>Pezizomycotina</taxon>
        <taxon>Sordariomycetes</taxon>
        <taxon>Sordariomycetidae</taxon>
        <taxon>Ophiostomatales</taxon>
        <taxon>Ophiostomataceae</taxon>
        <taxon>Sporothrix</taxon>
    </lineage>
</organism>
<feature type="compositionally biased region" description="Polar residues" evidence="2">
    <location>
        <begin position="60"/>
        <end position="78"/>
    </location>
</feature>
<dbReference type="Gene3D" id="1.10.555.10">
    <property type="entry name" value="Rho GTPase activation protein"/>
    <property type="match status" value="1"/>
</dbReference>
<dbReference type="Pfam" id="PF00620">
    <property type="entry name" value="RhoGAP"/>
    <property type="match status" value="1"/>
</dbReference>
<feature type="compositionally biased region" description="Basic residues" evidence="2">
    <location>
        <begin position="762"/>
        <end position="771"/>
    </location>
</feature>
<dbReference type="Proteomes" id="UP001642502">
    <property type="component" value="Unassembled WGS sequence"/>
</dbReference>
<dbReference type="PROSITE" id="PS50238">
    <property type="entry name" value="RHOGAP"/>
    <property type="match status" value="1"/>
</dbReference>
<feature type="compositionally biased region" description="Polar residues" evidence="2">
    <location>
        <begin position="706"/>
        <end position="722"/>
    </location>
</feature>
<feature type="compositionally biased region" description="Low complexity" evidence="2">
    <location>
        <begin position="36"/>
        <end position="47"/>
    </location>
</feature>
<dbReference type="InterPro" id="IPR051025">
    <property type="entry name" value="RhoGAP"/>
</dbReference>
<keyword evidence="1" id="KW-0343">GTPase activation</keyword>
<dbReference type="EMBL" id="CAWUON010000116">
    <property type="protein sequence ID" value="CAK7273611.1"/>
    <property type="molecule type" value="Genomic_DNA"/>
</dbReference>
<feature type="region of interest" description="Disordered" evidence="2">
    <location>
        <begin position="542"/>
        <end position="921"/>
    </location>
</feature>
<dbReference type="InterPro" id="IPR000198">
    <property type="entry name" value="RhoGAP_dom"/>
</dbReference>
<feature type="compositionally biased region" description="Low complexity" evidence="2">
    <location>
        <begin position="785"/>
        <end position="795"/>
    </location>
</feature>
<evidence type="ECO:0000259" key="3">
    <source>
        <dbReference type="PROSITE" id="PS50238"/>
    </source>
</evidence>
<feature type="compositionally biased region" description="Polar residues" evidence="2">
    <location>
        <begin position="799"/>
        <end position="821"/>
    </location>
</feature>
<evidence type="ECO:0000256" key="2">
    <source>
        <dbReference type="SAM" id="MobiDB-lite"/>
    </source>
</evidence>
<evidence type="ECO:0000313" key="5">
    <source>
        <dbReference type="Proteomes" id="UP001642502"/>
    </source>
</evidence>
<dbReference type="InterPro" id="IPR008936">
    <property type="entry name" value="Rho_GTPase_activation_prot"/>
</dbReference>
<evidence type="ECO:0000256" key="1">
    <source>
        <dbReference type="ARBA" id="ARBA00022468"/>
    </source>
</evidence>
<feature type="compositionally biased region" description="Basic residues" evidence="2">
    <location>
        <begin position="409"/>
        <end position="424"/>
    </location>
</feature>
<feature type="compositionally biased region" description="Polar residues" evidence="2">
    <location>
        <begin position="501"/>
        <end position="522"/>
    </location>
</feature>
<protein>
    <submittedName>
        <fullName evidence="4">GTPase activating protein (GAP) for Rho1p</fullName>
    </submittedName>
</protein>
<keyword evidence="5" id="KW-1185">Reference proteome</keyword>
<feature type="region of interest" description="Disordered" evidence="2">
    <location>
        <begin position="390"/>
        <end position="523"/>
    </location>
</feature>
<proteinExistence type="predicted"/>
<sequence length="940" mass="99098">MTALDRSDATSKAALAPGFQPDEPLNTESTSHQQRKQTPQPDQQQQHQHQHQRAHRTPAPLSQMQPLTPNTRQNQPRTPASPPATMLSPPLQNAASPPSKRDLKSWWKGFKLQSRNHDAQEQLPRGIFGVPLRQSITYANVAISLIDEHGKSYIYGYVPIVVAKCGVYLKDKATEVEGIFRLSGSEKRIKELKLAFDSPDRYGKGLSWAGYTVHDAANVLRRYLNDLPEPVVPLNFYDRFREPLRHAIKQGSGDVDGPQFVDDFDMGAAIAQYQNLITELPPLNRQLLLYILDLLAVFAAKADVNRMNSQNLSAIFQPGILSHPTHAMAPEEYRLNQFVLIFLIENQDHFLIGMRGTAADEQTVQEVLRGTPPVTPNVWSDGAGAIGVSRTASNASAGAESVARDGKIRRNRSTSSRNSRHSGQYHHTGSMPASAGHSANKSLSSSANNHVGHASSPRSSSPAIVTTPTASGNSSGLSRSNTLPARSPGIGPGRFSKRSDLSGSHVSPLTPSNPHITTQVTPSFDPVDEVATPVEDVHASDPFTAMPEVGAPAASAPAPAPTPARKPKFTLGGLPPAIPAAALGAPQGPEVAMTTPSKEKRFQLFPRSNTSDSTGEQRPQPNKLKKKRLLSGAHESAHSSTASLPTSPAHELAINPMDEQIKPVPNESAAVSAPDSLLEATPRASQAPSTDTTATATPTQSAVANGATSGATSGSPPRTASQWPKRASASTSPSSSFNEGSDMDTAAPAPLRETSTEPAEKAKKRLWRLSRRRDDAQSPQPAAPAPAAAPAAAAATAVSPLSNSNLSTIPTTPGPGSSLGSNAHAGVSTSSVGSGGPSLAGVGSLTLTGASASSDPALAHLEAAPDSGKSGDETGKGKISGWLKNKYREAKETAEQRRTKSPSPSPPVQSFASASTLSVAARGKSCELDRVAEESEASRP</sequence>
<name>A0ABP0E1I7_9PEZI</name>
<dbReference type="CDD" id="cd04396">
    <property type="entry name" value="RhoGAP_fSAC7_BAG7"/>
    <property type="match status" value="1"/>
</dbReference>
<feature type="compositionally biased region" description="Polar residues" evidence="2">
    <location>
        <begin position="908"/>
        <end position="918"/>
    </location>
</feature>
<comment type="caution">
    <text evidence="4">The sequence shown here is derived from an EMBL/GenBank/DDBJ whole genome shotgun (WGS) entry which is preliminary data.</text>
</comment>
<evidence type="ECO:0000313" key="4">
    <source>
        <dbReference type="EMBL" id="CAK7273611.1"/>
    </source>
</evidence>
<feature type="compositionally biased region" description="Low complexity" evidence="2">
    <location>
        <begin position="434"/>
        <end position="449"/>
    </location>
</feature>
<feature type="region of interest" description="Disordered" evidence="2">
    <location>
        <begin position="1"/>
        <end position="102"/>
    </location>
</feature>
<gene>
    <name evidence="4" type="primary">SAC7</name>
    <name evidence="4" type="ORF">SEPCBS119000_005749</name>
</gene>
<feature type="domain" description="Rho-GAP" evidence="3">
    <location>
        <begin position="143"/>
        <end position="351"/>
    </location>
</feature>
<feature type="compositionally biased region" description="Basic and acidic residues" evidence="2">
    <location>
        <begin position="886"/>
        <end position="898"/>
    </location>
</feature>
<feature type="compositionally biased region" description="Polar residues" evidence="2">
    <location>
        <begin position="606"/>
        <end position="620"/>
    </location>
</feature>
<dbReference type="PANTHER" id="PTHR15228:SF25">
    <property type="entry name" value="F-BAR DOMAIN-CONTAINING PROTEIN"/>
    <property type="match status" value="1"/>
</dbReference>
<feature type="compositionally biased region" description="Low complexity" evidence="2">
    <location>
        <begin position="684"/>
        <end position="704"/>
    </location>
</feature>
<dbReference type="SMART" id="SM00324">
    <property type="entry name" value="RhoGAP"/>
    <property type="match status" value="1"/>
</dbReference>
<feature type="compositionally biased region" description="Polar residues" evidence="2">
    <location>
        <begin position="845"/>
        <end position="854"/>
    </location>
</feature>
<dbReference type="SUPFAM" id="SSF48350">
    <property type="entry name" value="GTPase activation domain, GAP"/>
    <property type="match status" value="1"/>
</dbReference>